<name>A0A9W3CKM5_RAPSA</name>
<dbReference type="RefSeq" id="XP_056851848.1">
    <property type="nucleotide sequence ID" value="XM_056995868.1"/>
</dbReference>
<proteinExistence type="predicted"/>
<gene>
    <name evidence="5" type="primary">LOC130500947</name>
</gene>
<feature type="domain" description="DUF4216" evidence="2">
    <location>
        <begin position="548"/>
        <end position="615"/>
    </location>
</feature>
<feature type="region of interest" description="Disordered" evidence="1">
    <location>
        <begin position="164"/>
        <end position="195"/>
    </location>
</feature>
<dbReference type="InterPro" id="IPR025452">
    <property type="entry name" value="DUF4218"/>
</dbReference>
<dbReference type="Proteomes" id="UP000504610">
    <property type="component" value="Unplaced"/>
</dbReference>
<reference evidence="5" key="1">
    <citation type="submission" date="2025-08" db="UniProtKB">
        <authorList>
            <consortium name="RefSeq"/>
        </authorList>
    </citation>
    <scope>IDENTIFICATION</scope>
    <source>
        <tissue evidence="5">Leaf</tissue>
    </source>
</reference>
<accession>A0A9W3CKM5</accession>
<dbReference type="InterPro" id="IPR004242">
    <property type="entry name" value="Transposase_21"/>
</dbReference>
<dbReference type="InterPro" id="IPR025312">
    <property type="entry name" value="DUF4216"/>
</dbReference>
<dbReference type="Pfam" id="PF02992">
    <property type="entry name" value="Transposase_21"/>
    <property type="match status" value="1"/>
</dbReference>
<dbReference type="OrthoDB" id="1087172at2759"/>
<dbReference type="AlphaFoldDB" id="A0A9W3CKM5"/>
<feature type="compositionally biased region" description="Acidic residues" evidence="1">
    <location>
        <begin position="175"/>
        <end position="195"/>
    </location>
</feature>
<sequence>MAPDLCMKEENIMLSLLIPGPHQPGNSIDVYLEPLIEDLKHLWSIGEPAYDAVSKTTFTLKAMLLWTISDFPAYGNLAGCKVKGKMGCPICGKHTDSLWLKNSRKFVFMGHRKSLPPLHSFRGKKAWFDGKTEHGTKGRLLTGRNVSFVLRNYKNVFGNRKQAGKKRATRVDIPSDNEEELSGSDEDEDVGDKDEEELSRWKKRSIFFSLPYWEELPVRHNLDVMHVERNVAASLIATLLHCGNSKDGLKARKDLESLGIRKDLHPKAQGKRTLLPPAPWSLSKSEKHIFCKRLYDFKGPDGYCANISSCVSLEECKVMGLKSHDYHVLMQQLLSVAIRGLLPKGPRVAILRLCAFFNLLCQRVIDMEQLQQMESEIVETLCIFERFWPPSFFDIMVHLCVHLGREARLGGPVHFRWMYPFERYMKVLKDYVRNTARPEGCIAESYLADECMKFCSAFLTTSTNISIDSPDEEDTLKWLAYGPRSIARSYTGYIVNGLRFHTNVVHRLSQNSGVYYEATAMCRSSAKDTSQVVDVVSYYGRVVDIILLDYNGFYVPIFKCEWAVKGNGVKVEDGFTLVNFNHSHISFAKDPFILASQARQIFYSRDTDESSWYVVMKGPCRRYSDEKPEDGHADVGPLPSDIDMCLEDISDEAENVRDDCEGIYV</sequence>
<dbReference type="PANTHER" id="PTHR48258">
    <property type="entry name" value="DUF4218 DOMAIN-CONTAINING PROTEIN-RELATED"/>
    <property type="match status" value="1"/>
</dbReference>
<organism evidence="4 5">
    <name type="scientific">Raphanus sativus</name>
    <name type="common">Radish</name>
    <name type="synonym">Raphanus raphanistrum var. sativus</name>
    <dbReference type="NCBI Taxonomy" id="3726"/>
    <lineage>
        <taxon>Eukaryota</taxon>
        <taxon>Viridiplantae</taxon>
        <taxon>Streptophyta</taxon>
        <taxon>Embryophyta</taxon>
        <taxon>Tracheophyta</taxon>
        <taxon>Spermatophyta</taxon>
        <taxon>Magnoliopsida</taxon>
        <taxon>eudicotyledons</taxon>
        <taxon>Gunneridae</taxon>
        <taxon>Pentapetalae</taxon>
        <taxon>rosids</taxon>
        <taxon>malvids</taxon>
        <taxon>Brassicales</taxon>
        <taxon>Brassicaceae</taxon>
        <taxon>Brassiceae</taxon>
        <taxon>Raphanus</taxon>
    </lineage>
</organism>
<dbReference type="KEGG" id="rsz:130500947"/>
<dbReference type="Pfam" id="PF13960">
    <property type="entry name" value="DUF4218"/>
    <property type="match status" value="1"/>
</dbReference>
<evidence type="ECO:0000256" key="1">
    <source>
        <dbReference type="SAM" id="MobiDB-lite"/>
    </source>
</evidence>
<evidence type="ECO:0000313" key="5">
    <source>
        <dbReference type="RefSeq" id="XP_056851848.1"/>
    </source>
</evidence>
<keyword evidence="4" id="KW-1185">Reference proteome</keyword>
<dbReference type="Pfam" id="PF13952">
    <property type="entry name" value="DUF4216"/>
    <property type="match status" value="1"/>
</dbReference>
<evidence type="ECO:0000313" key="4">
    <source>
        <dbReference type="Proteomes" id="UP000504610"/>
    </source>
</evidence>
<feature type="domain" description="DUF4218" evidence="3">
    <location>
        <begin position="360"/>
        <end position="461"/>
    </location>
</feature>
<protein>
    <submittedName>
        <fullName evidence="5">Uncharacterized protein LOC130500947</fullName>
    </submittedName>
</protein>
<evidence type="ECO:0000259" key="3">
    <source>
        <dbReference type="Pfam" id="PF13960"/>
    </source>
</evidence>
<dbReference type="GeneID" id="130500947"/>
<evidence type="ECO:0000259" key="2">
    <source>
        <dbReference type="Pfam" id="PF13952"/>
    </source>
</evidence>